<name>W5XYI2_9CORY</name>
<dbReference type="Proteomes" id="UP000019222">
    <property type="component" value="Chromosome"/>
</dbReference>
<dbReference type="EMBL" id="CP004353">
    <property type="protein sequence ID" value="AHI22066.1"/>
    <property type="molecule type" value="Genomic_DNA"/>
</dbReference>
<sequence length="289" mass="32516">MAYLDETFQRPTKQFPDGFYSISAVLIQGQHIRPMQENLRHIVDGDYWHATEALRDGKTPTFLDILDHMQSHPTLNLFVTTKEVNDPSDQALHDARAEVLSHLMIDLSRSHPAFYAVIAEQQNTRAKSNADEKLIRDLRNSGQIRPNIAYRAASPAVDRNLWLADTAAMTHRRTLTHSPKNETSHWFGDYLAKFSHVTTIGEDNNHDPRVLPRLTERMMGIQNNPDAPERFSEPVVDQGPLAFLMQQNAAIPLAQQIERQLQREAAGPAANVSDGDACEPPSLDDSPTL</sequence>
<accession>W5XYI2</accession>
<keyword evidence="3" id="KW-1185">Reference proteome</keyword>
<reference evidence="2 3" key="1">
    <citation type="submission" date="2013-02" db="EMBL/GenBank/DDBJ databases">
        <title>The complete genome sequence of Corynebacterium vitaeruminis DSM 20294.</title>
        <authorList>
            <person name="Ruckert C."/>
            <person name="Albersmeier A."/>
            <person name="Kalinowski J."/>
        </authorList>
    </citation>
    <scope>NUCLEOTIDE SEQUENCE [LARGE SCALE GENOMIC DNA]</scope>
    <source>
        <strain evidence="3">ATCC 10234</strain>
    </source>
</reference>
<evidence type="ECO:0000313" key="3">
    <source>
        <dbReference type="Proteomes" id="UP000019222"/>
    </source>
</evidence>
<evidence type="ECO:0000313" key="2">
    <source>
        <dbReference type="EMBL" id="AHI22066.1"/>
    </source>
</evidence>
<feature type="region of interest" description="Disordered" evidence="1">
    <location>
        <begin position="262"/>
        <end position="289"/>
    </location>
</feature>
<protein>
    <submittedName>
        <fullName evidence="2">YpbA</fullName>
    </submittedName>
</protein>
<proteinExistence type="predicted"/>
<dbReference type="AlphaFoldDB" id="W5XYI2"/>
<gene>
    <name evidence="2" type="ORF">B843_03375</name>
</gene>
<dbReference type="KEGG" id="cvt:B843_03375"/>
<organism evidence="2 3">
    <name type="scientific">Corynebacterium vitaeruminis DSM 20294</name>
    <dbReference type="NCBI Taxonomy" id="1224164"/>
    <lineage>
        <taxon>Bacteria</taxon>
        <taxon>Bacillati</taxon>
        <taxon>Actinomycetota</taxon>
        <taxon>Actinomycetes</taxon>
        <taxon>Mycobacteriales</taxon>
        <taxon>Corynebacteriaceae</taxon>
        <taxon>Corynebacterium</taxon>
    </lineage>
</organism>
<evidence type="ECO:0000256" key="1">
    <source>
        <dbReference type="SAM" id="MobiDB-lite"/>
    </source>
</evidence>
<dbReference type="eggNOG" id="ENOG5031QSH">
    <property type="taxonomic scope" value="Bacteria"/>
</dbReference>
<dbReference type="HOGENOM" id="CLU_962131_0_0_11"/>